<feature type="region of interest" description="Disordered" evidence="1">
    <location>
        <begin position="50"/>
        <end position="73"/>
    </location>
</feature>
<gene>
    <name evidence="2" type="ORF">HG263_08365</name>
</gene>
<dbReference type="EMBL" id="JABBPG010000002">
    <property type="protein sequence ID" value="NOU50554.1"/>
    <property type="molecule type" value="Genomic_DNA"/>
</dbReference>
<protein>
    <submittedName>
        <fullName evidence="2">Uncharacterized protein</fullName>
    </submittedName>
</protein>
<name>A0A849VF49_9GAMM</name>
<sequence length="2116" mass="222443">MSNTKTNSYSRSALKDAFADGQTLSSSQFEQLIDAGINQADDEIYAKDGKLGVGEPNPSAKVEIKTDDTDPVSNNDHCDDMSDGGFAALHIKHQEQALFDVTSKAVTAKVDTYIDGDLQVKKAGHASKVTASADAEHTLAVHAAGQRNAIAIVSGDGTAQSAFDAQGKLGIGITSPEQALEVAGGAVIGKGIAGKSDVGIEDGLVVEKSLKVGEQVDAKSAIAKTLNATSALKVGHTVNADASLALAGCNSKDALSIKKDDSSTESIIVKADGKVGIHTDRPTERFEVNSKAKVNDVLSAEKGIVSKDSVTIGDTNTPQDTPENGLSVQGDVHAQASLQVDHQLAIGGHPNTATSKLSVQSEQGQSPLNIATTDKTAALHVNEQGQVGVGTKTPAQQLDVQGNVDVSDTLYSTKLEVKEDTQLNERVSVGERRDDENARLAVRQQSSAPALSVSDMAGNANLQVGTPSSTVKIKQKNDVNKALLDISIDGGEQEHSKFKVTKSGKVGIGVEEPEQRLSVDGDAKISDGLIVEGQTTVDTLTTKQTAQFGGNTNISGRTSIGLNAGVEDDDNTDPARLFVKARRDDKYALNIKDANNRTRVSVGQGCDDNLVVTQPSNAKGAIFKVDLDNANEALRTRLSVDKSGNVGIGTAAPEAALDVNGKANLRKGLAVTGKTDLNDVEVTGTTDTDTLVVDTMATLQKASVMDSLSVNCDIENGEGSTGKGAQSYNFKVKGPSKLDGTLTVNNHSQHNSLYVEKVSTFGQLINNQPTSELVAQFNGQVLALEDVELKKALTVTGDTNLAKLTTTQNATLNGLTVKSTQGTAHTQLNGTLNTTGSVTFDNTLNVTGQSSLNNLTVSGTADLKKGLTVKATGTDKDVLAVTDRVDVTGDMSVTGTLEQHGLFQLRAASNAANHEGIVFDLTGDSTQTGSATINGGVTLTGYAQVNGTHTVTEHSSLNTLTAQSAVIGTHATDEQGNPVVSATVNGPSKLNGNVDVTGQLQVAQHAKFVNDTTIGERLEGEQSRVVVQGRSGKHAFKINDAEHNTLFDVGGCEQVVKISSPQGSQADLLKITAQDESVIKVIVDKQGWVGLNTDCPSVLLDVNGSAKVQNNLEVDESASIAGQIALGDFEQGQSAQARLHVKHNALDTHPLQIDVAQPATEGPSSEYSALTVDNQGRIGVGTDTPMHTLDVQGDAFIRDGLKLGTGNLDVEEQATVGKLEVTHTTTLKGKALLQGGAQIQAESGKQTALTTEGDVQVAAGENSSGALQVAGRASLNGAAQISTTDQEQVALTVDGTTSLQGNTEVTGGAANELALRVSQGETHLSGRTTISGGTATKPSLNVEGETQITGDLSLNKSQQQAGSLNADGYSAFKGGVHISADNAPCGLQNTLEVQGHTHTTSLLVDDKTTLNGEVCAAELTVSGATKLTSGLNASGPITGSEGLNITDGNSHFAGELTVCDKTDLRNGLSVSIPGCGDDDKLALEVSGKALFEKQAEFAQGAIVKSAPAQGCMQSAPALQVCGDAKVAGHTELEQGVSVGRADAGCESEPALTVNGKSHLHDDLYVAGEGTFGKRNLGDSTKVVVSKSGDNSSVLKVTDLDKLARLEVKADCTENVVVRQPHNASSDAFKVTQNVAEGGCVGERSNLVVNKCGLVGIHTDNPEYTLDVNGDARIKDNLTVEKTTHVKGKLHVTKQAEFDCPVNFKQSIKFGQMGMPIEGVSDDLSTEGSACVNELVTKSAIKTYIDEKTALLGQAQHRYVIQTQAQFDAVFGDGSCDVVELPADTRILLLAPSEYVDTRCDGGIEPQFSEYSTYSERDELPCSGSEIPNQCDCECDCACDFCCQQHPKQPAYILKNAVRLNSHTSIIGLDMDATRVVKAHAACRFIIEGQANCWIEKIRCEGWTFDGCEFEFEGSGGAFRLEYARELTLNCQLINHYVKGSGGAIYSPKYNIDGCYQVYNEAVEALHIQQCRAHQYGEDYVSEGGAAYGLYQANLSASECYADLGGAYASLFDSVAVAKACYAMMGGAAYHCVRLKLTATSCCASQKGGAAYECEDLICEGYWRGNRAFDCSSQTHEDDEQPRCSSKNIYAGGCYWSGIYVDGRRGNPYYPWNYYNC</sequence>
<dbReference type="RefSeq" id="WP_171625611.1">
    <property type="nucleotide sequence ID" value="NZ_JABBPG010000002.1"/>
</dbReference>
<comment type="caution">
    <text evidence="2">The sequence shown here is derived from an EMBL/GenBank/DDBJ whole genome shotgun (WGS) entry which is preliminary data.</text>
</comment>
<evidence type="ECO:0000313" key="3">
    <source>
        <dbReference type="Proteomes" id="UP000586305"/>
    </source>
</evidence>
<organism evidence="2 3">
    <name type="scientific">Pseudoalteromonas caenipelagi</name>
    <dbReference type="NCBI Taxonomy" id="2726988"/>
    <lineage>
        <taxon>Bacteria</taxon>
        <taxon>Pseudomonadati</taxon>
        <taxon>Pseudomonadota</taxon>
        <taxon>Gammaproteobacteria</taxon>
        <taxon>Alteromonadales</taxon>
        <taxon>Pseudoalteromonadaceae</taxon>
        <taxon>Pseudoalteromonas</taxon>
    </lineage>
</organism>
<accession>A0A849VF49</accession>
<feature type="region of interest" description="Disordered" evidence="1">
    <location>
        <begin position="430"/>
        <end position="454"/>
    </location>
</feature>
<reference evidence="2 3" key="1">
    <citation type="submission" date="2020-04" db="EMBL/GenBank/DDBJ databases">
        <title>Pseudoalteromonas caenipelagi sp. nov., isolated from a tidal flat.</title>
        <authorList>
            <person name="Park S."/>
            <person name="Yoon J.-H."/>
        </authorList>
    </citation>
    <scope>NUCLEOTIDE SEQUENCE [LARGE SCALE GENOMIC DNA]</scope>
    <source>
        <strain evidence="2 3">JBTF-M23</strain>
    </source>
</reference>
<keyword evidence="3" id="KW-1185">Reference proteome</keyword>
<proteinExistence type="predicted"/>
<evidence type="ECO:0000313" key="2">
    <source>
        <dbReference type="EMBL" id="NOU50554.1"/>
    </source>
</evidence>
<evidence type="ECO:0000256" key="1">
    <source>
        <dbReference type="SAM" id="MobiDB-lite"/>
    </source>
</evidence>
<dbReference type="Proteomes" id="UP000586305">
    <property type="component" value="Unassembled WGS sequence"/>
</dbReference>